<feature type="region of interest" description="Disordered" evidence="5">
    <location>
        <begin position="1"/>
        <end position="20"/>
    </location>
</feature>
<feature type="domain" description="Ubiquitin-like protease family profile" evidence="6">
    <location>
        <begin position="242"/>
        <end position="415"/>
    </location>
</feature>
<comment type="similarity">
    <text evidence="1">Belongs to the peptidase C48 family.</text>
</comment>
<evidence type="ECO:0000313" key="8">
    <source>
        <dbReference type="Proteomes" id="UP001189429"/>
    </source>
</evidence>
<dbReference type="Gene3D" id="3.40.395.10">
    <property type="entry name" value="Adenoviral Proteinase, Chain A"/>
    <property type="match status" value="1"/>
</dbReference>
<evidence type="ECO:0000256" key="5">
    <source>
        <dbReference type="SAM" id="MobiDB-lite"/>
    </source>
</evidence>
<proteinExistence type="inferred from homology"/>
<name>A0ABN9WXN7_9DINO</name>
<dbReference type="PANTHER" id="PTHR12606:SF1">
    <property type="entry name" value="UBIQUITIN-LIKE-SPECIFIC PROTEASE 1A"/>
    <property type="match status" value="1"/>
</dbReference>
<comment type="caution">
    <text evidence="7">The sequence shown here is derived from an EMBL/GenBank/DDBJ whole genome shotgun (WGS) entry which is preliminary data.</text>
</comment>
<keyword evidence="3" id="KW-0378">Hydrolase</keyword>
<dbReference type="Proteomes" id="UP001189429">
    <property type="component" value="Unassembled WGS sequence"/>
</dbReference>
<accession>A0ABN9WXN7</accession>
<dbReference type="InterPro" id="IPR038765">
    <property type="entry name" value="Papain-like_cys_pep_sf"/>
</dbReference>
<keyword evidence="4" id="KW-0788">Thiol protease</keyword>
<protein>
    <recommendedName>
        <fullName evidence="6">Ubiquitin-like protease family profile domain-containing protein</fullName>
    </recommendedName>
</protein>
<evidence type="ECO:0000256" key="1">
    <source>
        <dbReference type="ARBA" id="ARBA00005234"/>
    </source>
</evidence>
<gene>
    <name evidence="7" type="ORF">PCOR1329_LOCUS70319</name>
</gene>
<dbReference type="SUPFAM" id="SSF54001">
    <property type="entry name" value="Cysteine proteinases"/>
    <property type="match status" value="1"/>
</dbReference>
<dbReference type="EMBL" id="CAUYUJ010019281">
    <property type="protein sequence ID" value="CAK0889958.1"/>
    <property type="molecule type" value="Genomic_DNA"/>
</dbReference>
<dbReference type="PANTHER" id="PTHR12606">
    <property type="entry name" value="SENTRIN/SUMO-SPECIFIC PROTEASE"/>
    <property type="match status" value="1"/>
</dbReference>
<keyword evidence="8" id="KW-1185">Reference proteome</keyword>
<dbReference type="InterPro" id="IPR003653">
    <property type="entry name" value="Peptidase_C48_C"/>
</dbReference>
<dbReference type="PROSITE" id="PS50600">
    <property type="entry name" value="ULP_PROTEASE"/>
    <property type="match status" value="1"/>
</dbReference>
<organism evidence="7 8">
    <name type="scientific">Prorocentrum cordatum</name>
    <dbReference type="NCBI Taxonomy" id="2364126"/>
    <lineage>
        <taxon>Eukaryota</taxon>
        <taxon>Sar</taxon>
        <taxon>Alveolata</taxon>
        <taxon>Dinophyceae</taxon>
        <taxon>Prorocentrales</taxon>
        <taxon>Prorocentraceae</taxon>
        <taxon>Prorocentrum</taxon>
    </lineage>
</organism>
<keyword evidence="2" id="KW-0645">Protease</keyword>
<evidence type="ECO:0000313" key="7">
    <source>
        <dbReference type="EMBL" id="CAK0889958.1"/>
    </source>
</evidence>
<evidence type="ECO:0000259" key="6">
    <source>
        <dbReference type="PROSITE" id="PS50600"/>
    </source>
</evidence>
<evidence type="ECO:0000256" key="4">
    <source>
        <dbReference type="ARBA" id="ARBA00022807"/>
    </source>
</evidence>
<evidence type="ECO:0000256" key="2">
    <source>
        <dbReference type="ARBA" id="ARBA00022670"/>
    </source>
</evidence>
<evidence type="ECO:0000256" key="3">
    <source>
        <dbReference type="ARBA" id="ARBA00022801"/>
    </source>
</evidence>
<reference evidence="7" key="1">
    <citation type="submission" date="2023-10" db="EMBL/GenBank/DDBJ databases">
        <authorList>
            <person name="Chen Y."/>
            <person name="Shah S."/>
            <person name="Dougan E. K."/>
            <person name="Thang M."/>
            <person name="Chan C."/>
        </authorList>
    </citation>
    <scope>NUCLEOTIDE SEQUENCE [LARGE SCALE GENOMIC DNA]</scope>
</reference>
<sequence>MPMPLGRPPAAGGGGNEAFRRRPAEGFSAAGFGKVVHRQLRGARDAILARAQDREVGHEGEHRVFPRAQPLGGLLAVEPEGAGGCHWARPLGGPAVPWAPPWPAGGQAVTWASLPLASARSAPEAPSGGRELLWELPLARRAASLSPDADRPRTGNLGYLEYLAWLQRVMPESMLDSADAEAEQPPTEPHESGLELLRRLNAAARPKRPLRVPELTPEELELAERGLSGGPGGEVVASRFKVDVTRRQLECLRPGEWLNDEVINFYFQLLQERAKVGDKLTCWMPNSFFWPNLSGKDNKNYSYAGVRRWTIKQKVDIFSLQRVIFPMNICDTHWAMGAIDLRDKGFRYFDSMFSKPHPNFVPFLRRYLEDEHKAKKGGPLSGIEDWQLLEPDAPIPKQKNGYDCGVFTCNFAEFFSAGRAFAFTQEDMPNLRQRLAARVMKADENWT</sequence>
<dbReference type="Pfam" id="PF02902">
    <property type="entry name" value="Peptidase_C48"/>
    <property type="match status" value="1"/>
</dbReference>